<accession>A0A6A4R5Y1</accession>
<organism evidence="1 2">
    <name type="scientific">Lupinus albus</name>
    <name type="common">White lupine</name>
    <name type="synonym">Lupinus termis</name>
    <dbReference type="NCBI Taxonomy" id="3870"/>
    <lineage>
        <taxon>Eukaryota</taxon>
        <taxon>Viridiplantae</taxon>
        <taxon>Streptophyta</taxon>
        <taxon>Embryophyta</taxon>
        <taxon>Tracheophyta</taxon>
        <taxon>Spermatophyta</taxon>
        <taxon>Magnoliopsida</taxon>
        <taxon>eudicotyledons</taxon>
        <taxon>Gunneridae</taxon>
        <taxon>Pentapetalae</taxon>
        <taxon>rosids</taxon>
        <taxon>fabids</taxon>
        <taxon>Fabales</taxon>
        <taxon>Fabaceae</taxon>
        <taxon>Papilionoideae</taxon>
        <taxon>50 kb inversion clade</taxon>
        <taxon>genistoids sensu lato</taxon>
        <taxon>core genistoids</taxon>
        <taxon>Genisteae</taxon>
        <taxon>Lupinus</taxon>
    </lineage>
</organism>
<protein>
    <submittedName>
        <fullName evidence="1">Uncharacterized protein</fullName>
    </submittedName>
</protein>
<evidence type="ECO:0000313" key="1">
    <source>
        <dbReference type="EMBL" id="KAE9621487.1"/>
    </source>
</evidence>
<dbReference type="AlphaFoldDB" id="A0A6A4R5Y1"/>
<gene>
    <name evidence="1" type="ORF">Lalb_Chr01g0015321</name>
</gene>
<proteinExistence type="predicted"/>
<dbReference type="Proteomes" id="UP000447434">
    <property type="component" value="Chromosome 1"/>
</dbReference>
<reference evidence="2" key="1">
    <citation type="journal article" date="2020" name="Nat. Commun.">
        <title>Genome sequence of the cluster root forming white lupin.</title>
        <authorList>
            <person name="Hufnagel B."/>
            <person name="Marques A."/>
            <person name="Soriano A."/>
            <person name="Marques L."/>
            <person name="Divol F."/>
            <person name="Doumas P."/>
            <person name="Sallet E."/>
            <person name="Mancinotti D."/>
            <person name="Carrere S."/>
            <person name="Marande W."/>
            <person name="Arribat S."/>
            <person name="Keller J."/>
            <person name="Huneau C."/>
            <person name="Blein T."/>
            <person name="Aime D."/>
            <person name="Laguerre M."/>
            <person name="Taylor J."/>
            <person name="Schubert V."/>
            <person name="Nelson M."/>
            <person name="Geu-Flores F."/>
            <person name="Crespi M."/>
            <person name="Gallardo-Guerrero K."/>
            <person name="Delaux P.-M."/>
            <person name="Salse J."/>
            <person name="Berges H."/>
            <person name="Guyot R."/>
            <person name="Gouzy J."/>
            <person name="Peret B."/>
        </authorList>
    </citation>
    <scope>NUCLEOTIDE SEQUENCE [LARGE SCALE GENOMIC DNA]</scope>
    <source>
        <strain evidence="2">cv. Amiga</strain>
    </source>
</reference>
<name>A0A6A4R5Y1_LUPAL</name>
<evidence type="ECO:0000313" key="2">
    <source>
        <dbReference type="Proteomes" id="UP000447434"/>
    </source>
</evidence>
<sequence length="68" mass="7427">MKYLFLASEGISHGPHTSECTTSNIDLNLIFTYGLNGLLDCFPIKQTSQDLSGKLMIGIPVTMCFDPS</sequence>
<keyword evidence="2" id="KW-1185">Reference proteome</keyword>
<comment type="caution">
    <text evidence="1">The sequence shown here is derived from an EMBL/GenBank/DDBJ whole genome shotgun (WGS) entry which is preliminary data.</text>
</comment>
<dbReference type="EMBL" id="WOCE01000001">
    <property type="protein sequence ID" value="KAE9621487.1"/>
    <property type="molecule type" value="Genomic_DNA"/>
</dbReference>